<organism evidence="6 7">
    <name type="scientific">Nocardioides plantarum</name>
    <dbReference type="NCBI Taxonomy" id="29299"/>
    <lineage>
        <taxon>Bacteria</taxon>
        <taxon>Bacillati</taxon>
        <taxon>Actinomycetota</taxon>
        <taxon>Actinomycetes</taxon>
        <taxon>Propionibacteriales</taxon>
        <taxon>Nocardioidaceae</taxon>
        <taxon>Nocardioides</taxon>
    </lineage>
</organism>
<dbReference type="Proteomes" id="UP001589750">
    <property type="component" value="Unassembled WGS sequence"/>
</dbReference>
<dbReference type="InterPro" id="IPR036008">
    <property type="entry name" value="Aconitase_4Fe-4S_dom"/>
</dbReference>
<evidence type="ECO:0000256" key="4">
    <source>
        <dbReference type="ARBA" id="ARBA00023239"/>
    </source>
</evidence>
<dbReference type="InterPro" id="IPR001030">
    <property type="entry name" value="Acoase/IPM_deHydtase_lsu_aba"/>
</dbReference>
<evidence type="ECO:0000256" key="3">
    <source>
        <dbReference type="ARBA" id="ARBA00023014"/>
    </source>
</evidence>
<evidence type="ECO:0000313" key="6">
    <source>
        <dbReference type="EMBL" id="MFB9315808.1"/>
    </source>
</evidence>
<dbReference type="EMBL" id="JBHMDG010000047">
    <property type="protein sequence ID" value="MFB9315808.1"/>
    <property type="molecule type" value="Genomic_DNA"/>
</dbReference>
<evidence type="ECO:0000256" key="1">
    <source>
        <dbReference type="ARBA" id="ARBA00022723"/>
    </source>
</evidence>
<dbReference type="SUPFAM" id="SSF53732">
    <property type="entry name" value="Aconitase iron-sulfur domain"/>
    <property type="match status" value="1"/>
</dbReference>
<dbReference type="InterPro" id="IPR050067">
    <property type="entry name" value="IPM_dehydratase_rel_enz"/>
</dbReference>
<dbReference type="InterPro" id="IPR015931">
    <property type="entry name" value="Acnase/IPM_dHydase_lsu_aba_1/3"/>
</dbReference>
<evidence type="ECO:0000313" key="7">
    <source>
        <dbReference type="Proteomes" id="UP001589750"/>
    </source>
</evidence>
<comment type="caution">
    <text evidence="6">The sequence shown here is derived from an EMBL/GenBank/DDBJ whole genome shotgun (WGS) entry which is preliminary data.</text>
</comment>
<name>A0ABV5KI66_9ACTN</name>
<dbReference type="PANTHER" id="PTHR43822:SF2">
    <property type="entry name" value="HOMOACONITASE, MITOCHONDRIAL"/>
    <property type="match status" value="1"/>
</dbReference>
<keyword evidence="3" id="KW-0411">Iron-sulfur</keyword>
<dbReference type="RefSeq" id="WP_211350849.1">
    <property type="nucleotide sequence ID" value="NZ_JBHMDG010000047.1"/>
</dbReference>
<dbReference type="Gene3D" id="3.30.499.10">
    <property type="entry name" value="Aconitase, domain 3"/>
    <property type="match status" value="2"/>
</dbReference>
<reference evidence="6 7" key="1">
    <citation type="submission" date="2024-09" db="EMBL/GenBank/DDBJ databases">
        <authorList>
            <person name="Sun Q."/>
            <person name="Mori K."/>
        </authorList>
    </citation>
    <scope>NUCLEOTIDE SEQUENCE [LARGE SCALE GENOMIC DNA]</scope>
    <source>
        <strain evidence="6 7">JCM 9626</strain>
    </source>
</reference>
<gene>
    <name evidence="6" type="ORF">ACFFRI_22380</name>
</gene>
<sequence>MGSTITEKILARAGGLDSVVPAQNAPFRPDYMIAYDYPGYTDVMFRQMKEDFGIERVKDPERYVLFIDHMTTRANERELQMHNVTRDWGRLNGVEVHEGVGIGHQVAAELGYAAPGNFLVHFDGHVSGLGAFGALGWGVRKDLLEAWVTGAVYLDVPASTRFHLEGSFSEGVDNRDLLHHIIATYGADACAHQVMEYAGPGAEAMSIDRRQGLCAMAMFTGAVSAIFNPDELSLEYSRRVARDEFEPVYSDPDATYTATHDVDLSALSPQVVLPGSAKSGNTRPIEDLVGTRLQHAYIGSCASGRIEEIRAAAEILQGKKVAEGVRFNVVPTSKKIYDQAEAEGLLDILTEAGAQVAQASCDFCVGYASPLEPGDNAISTGVLNISGRMGSTDASIYMGSAYTVAASALTGVITDPREVMS</sequence>
<keyword evidence="2" id="KW-0408">Iron</keyword>
<accession>A0ABV5KI66</accession>
<keyword evidence="4" id="KW-0456">Lyase</keyword>
<evidence type="ECO:0000259" key="5">
    <source>
        <dbReference type="Pfam" id="PF00330"/>
    </source>
</evidence>
<keyword evidence="1" id="KW-0479">Metal-binding</keyword>
<dbReference type="Pfam" id="PF00330">
    <property type="entry name" value="Aconitase"/>
    <property type="match status" value="1"/>
</dbReference>
<dbReference type="PRINTS" id="PR00415">
    <property type="entry name" value="ACONITASE"/>
</dbReference>
<protein>
    <submittedName>
        <fullName evidence="6">Aconitase family protein</fullName>
    </submittedName>
</protein>
<proteinExistence type="predicted"/>
<dbReference type="PANTHER" id="PTHR43822">
    <property type="entry name" value="HOMOACONITASE, MITOCHONDRIAL-RELATED"/>
    <property type="match status" value="1"/>
</dbReference>
<keyword evidence="7" id="KW-1185">Reference proteome</keyword>
<feature type="domain" description="Aconitase/3-isopropylmalate dehydratase large subunit alpha/beta/alpha" evidence="5">
    <location>
        <begin position="78"/>
        <end position="411"/>
    </location>
</feature>
<evidence type="ECO:0000256" key="2">
    <source>
        <dbReference type="ARBA" id="ARBA00023004"/>
    </source>
</evidence>